<proteinExistence type="predicted"/>
<keyword evidence="1" id="KW-0472">Membrane</keyword>
<dbReference type="Ensembl" id="ENSCCRT00020117830.1">
    <property type="protein sequence ID" value="ENSCCRP00020107868.1"/>
    <property type="gene ID" value="ENSCCRG00020049167.1"/>
</dbReference>
<accession>A0A8C2Q5V5</accession>
<sequence>NWRKLKRAAKLLLCRLACIPSFFGGVLLERLLVGLWGEPCLLHVHLLICFCRYFRWLTFLLDLTGLSNASLMLLEAESMKLSRSLVPGKQKFKNCEFMMAVFLHVPLTSYNYLNLFAMEVDFSCIPAPVGILASA</sequence>
<dbReference type="AlphaFoldDB" id="A0A8C2Q5V5"/>
<evidence type="ECO:0000313" key="2">
    <source>
        <dbReference type="Ensembl" id="ENSCCRP00020107868.1"/>
    </source>
</evidence>
<organism evidence="2 3">
    <name type="scientific">Cyprinus carpio</name>
    <name type="common">Common carp</name>
    <dbReference type="NCBI Taxonomy" id="7962"/>
    <lineage>
        <taxon>Eukaryota</taxon>
        <taxon>Metazoa</taxon>
        <taxon>Chordata</taxon>
        <taxon>Craniata</taxon>
        <taxon>Vertebrata</taxon>
        <taxon>Euteleostomi</taxon>
        <taxon>Actinopterygii</taxon>
        <taxon>Neopterygii</taxon>
        <taxon>Teleostei</taxon>
        <taxon>Ostariophysi</taxon>
        <taxon>Cypriniformes</taxon>
        <taxon>Cyprinidae</taxon>
        <taxon>Cyprininae</taxon>
        <taxon>Cyprinus</taxon>
    </lineage>
</organism>
<evidence type="ECO:0000256" key="1">
    <source>
        <dbReference type="SAM" id="Phobius"/>
    </source>
</evidence>
<dbReference type="Proteomes" id="UP000694701">
    <property type="component" value="Unplaced"/>
</dbReference>
<reference evidence="2" key="1">
    <citation type="submission" date="2025-08" db="UniProtKB">
        <authorList>
            <consortium name="Ensembl"/>
        </authorList>
    </citation>
    <scope>IDENTIFICATION</scope>
</reference>
<protein>
    <submittedName>
        <fullName evidence="2">Uncharacterized protein</fullName>
    </submittedName>
</protein>
<keyword evidence="1" id="KW-1133">Transmembrane helix</keyword>
<feature type="transmembrane region" description="Helical" evidence="1">
    <location>
        <begin position="12"/>
        <end position="33"/>
    </location>
</feature>
<evidence type="ECO:0000313" key="3">
    <source>
        <dbReference type="Proteomes" id="UP000694701"/>
    </source>
</evidence>
<keyword evidence="1" id="KW-0812">Transmembrane</keyword>
<name>A0A8C2Q5V5_CYPCA</name>